<proteinExistence type="predicted"/>
<accession>A0A6P1GE78</accession>
<organism evidence="1 2">
    <name type="scientific">Sphingobium yanoikuyae</name>
    <name type="common">Sphingomonas yanoikuyae</name>
    <dbReference type="NCBI Taxonomy" id="13690"/>
    <lineage>
        <taxon>Bacteria</taxon>
        <taxon>Pseudomonadati</taxon>
        <taxon>Pseudomonadota</taxon>
        <taxon>Alphaproteobacteria</taxon>
        <taxon>Sphingomonadales</taxon>
        <taxon>Sphingomonadaceae</taxon>
        <taxon>Sphingobium</taxon>
    </lineage>
</organism>
<dbReference type="AlphaFoldDB" id="A0A6P1GE78"/>
<protein>
    <submittedName>
        <fullName evidence="1">Uncharacterized protein</fullName>
    </submittedName>
</protein>
<name>A0A6P1GE78_SPHYA</name>
<reference evidence="1 2" key="1">
    <citation type="submission" date="2019-12" db="EMBL/GenBank/DDBJ databases">
        <title>Functional and genomic insights into the Sphingobium yanoikuyae YC-JY1, a bacterium efficiently degrading bisphenol A.</title>
        <authorList>
            <person name="Jia Y."/>
            <person name="Li X."/>
            <person name="Wang J."/>
            <person name="Eltoukhy A."/>
            <person name="Lamraoui I."/>
            <person name="Yan Y."/>
        </authorList>
    </citation>
    <scope>NUCLEOTIDE SEQUENCE [LARGE SCALE GENOMIC DNA]</scope>
    <source>
        <strain evidence="1 2">YC-JY1</strain>
    </source>
</reference>
<gene>
    <name evidence="1" type="ORF">GS397_06950</name>
</gene>
<evidence type="ECO:0000313" key="1">
    <source>
        <dbReference type="EMBL" id="QHD66807.1"/>
    </source>
</evidence>
<sequence>MTKVESTPIAPEDAQEMMRDDITALLSRDIDCPLAKAIEEALASLERAIEAHKPD</sequence>
<dbReference type="Proteomes" id="UP000464086">
    <property type="component" value="Chromosome"/>
</dbReference>
<dbReference type="EMBL" id="CP047218">
    <property type="protein sequence ID" value="QHD66807.1"/>
    <property type="molecule type" value="Genomic_DNA"/>
</dbReference>
<evidence type="ECO:0000313" key="2">
    <source>
        <dbReference type="Proteomes" id="UP000464086"/>
    </source>
</evidence>
<dbReference type="RefSeq" id="WP_159366032.1">
    <property type="nucleotide sequence ID" value="NZ_CP047218.1"/>
</dbReference>